<sequence length="88" mass="9804">MGCNMCVVKRPEEQYRIMFQTGDGCSAEIIIRESQSDFLKLQVRTLGKAAALVGLEDCAYFQVLTWHLAVLIRHHGNSLSGIHEAGKI</sequence>
<dbReference type="Proteomes" id="UP000324091">
    <property type="component" value="Chromosome 8"/>
</dbReference>
<accession>A0A5C6MMG5</accession>
<reference evidence="1 2" key="1">
    <citation type="submission" date="2019-04" db="EMBL/GenBank/DDBJ databases">
        <title>Chromosome genome assembly for Takifugu flavidus.</title>
        <authorList>
            <person name="Xiao S."/>
        </authorList>
    </citation>
    <scope>NUCLEOTIDE SEQUENCE [LARGE SCALE GENOMIC DNA]</scope>
    <source>
        <strain evidence="1">HTHZ2018</strain>
        <tissue evidence="1">Muscle</tissue>
    </source>
</reference>
<organism evidence="1 2">
    <name type="scientific">Takifugu flavidus</name>
    <name type="common">sansaifugu</name>
    <dbReference type="NCBI Taxonomy" id="433684"/>
    <lineage>
        <taxon>Eukaryota</taxon>
        <taxon>Metazoa</taxon>
        <taxon>Chordata</taxon>
        <taxon>Craniata</taxon>
        <taxon>Vertebrata</taxon>
        <taxon>Euteleostomi</taxon>
        <taxon>Actinopterygii</taxon>
        <taxon>Neopterygii</taxon>
        <taxon>Teleostei</taxon>
        <taxon>Neoteleostei</taxon>
        <taxon>Acanthomorphata</taxon>
        <taxon>Eupercaria</taxon>
        <taxon>Tetraodontiformes</taxon>
        <taxon>Tetradontoidea</taxon>
        <taxon>Tetraodontidae</taxon>
        <taxon>Takifugu</taxon>
    </lineage>
</organism>
<proteinExistence type="predicted"/>
<comment type="caution">
    <text evidence="1">The sequence shown here is derived from an EMBL/GenBank/DDBJ whole genome shotgun (WGS) entry which is preliminary data.</text>
</comment>
<dbReference type="AlphaFoldDB" id="A0A5C6MMG5"/>
<evidence type="ECO:0000313" key="2">
    <source>
        <dbReference type="Proteomes" id="UP000324091"/>
    </source>
</evidence>
<evidence type="ECO:0000313" key="1">
    <source>
        <dbReference type="EMBL" id="TWW56063.1"/>
    </source>
</evidence>
<name>A0A5C6MMG5_9TELE</name>
<keyword evidence="2" id="KW-1185">Reference proteome</keyword>
<gene>
    <name evidence="1" type="ORF">D4764_08G0000500</name>
</gene>
<dbReference type="EMBL" id="RHFK02000021">
    <property type="protein sequence ID" value="TWW56063.1"/>
    <property type="molecule type" value="Genomic_DNA"/>
</dbReference>
<protein>
    <submittedName>
        <fullName evidence="1">Uncharacterized protein</fullName>
    </submittedName>
</protein>